<evidence type="ECO:0000256" key="1">
    <source>
        <dbReference type="SAM" id="MobiDB-lite"/>
    </source>
</evidence>
<evidence type="ECO:0000313" key="2">
    <source>
        <dbReference type="EMBL" id="CAD7227938.1"/>
    </source>
</evidence>
<reference evidence="2" key="1">
    <citation type="submission" date="2020-11" db="EMBL/GenBank/DDBJ databases">
        <authorList>
            <person name="Tran Van P."/>
        </authorList>
    </citation>
    <scope>NUCLEOTIDE SEQUENCE</scope>
</reference>
<protein>
    <submittedName>
        <fullName evidence="2">Uncharacterized protein</fullName>
    </submittedName>
</protein>
<gene>
    <name evidence="2" type="ORF">CTOB1V02_LOCUS5831</name>
</gene>
<proteinExistence type="predicted"/>
<feature type="region of interest" description="Disordered" evidence="1">
    <location>
        <begin position="254"/>
        <end position="288"/>
    </location>
</feature>
<feature type="compositionally biased region" description="Basic residues" evidence="1">
    <location>
        <begin position="191"/>
        <end position="200"/>
    </location>
</feature>
<organism evidence="2">
    <name type="scientific">Cyprideis torosa</name>
    <dbReference type="NCBI Taxonomy" id="163714"/>
    <lineage>
        <taxon>Eukaryota</taxon>
        <taxon>Metazoa</taxon>
        <taxon>Ecdysozoa</taxon>
        <taxon>Arthropoda</taxon>
        <taxon>Crustacea</taxon>
        <taxon>Oligostraca</taxon>
        <taxon>Ostracoda</taxon>
        <taxon>Podocopa</taxon>
        <taxon>Podocopida</taxon>
        <taxon>Cytherocopina</taxon>
        <taxon>Cytheroidea</taxon>
        <taxon>Cytherideidae</taxon>
        <taxon>Cyprideis</taxon>
    </lineage>
</organism>
<dbReference type="AlphaFoldDB" id="A0A7R8ZPY1"/>
<dbReference type="EMBL" id="OB661315">
    <property type="protein sequence ID" value="CAD7227938.1"/>
    <property type="molecule type" value="Genomic_DNA"/>
</dbReference>
<name>A0A7R8ZPY1_9CRUS</name>
<feature type="compositionally biased region" description="Polar residues" evidence="1">
    <location>
        <begin position="263"/>
        <end position="284"/>
    </location>
</feature>
<accession>A0A7R8ZPY1</accession>
<sequence length="457" mass="51125">MSSYKEHGLRRGGRQAKKSQFVFQVVHGGQRLLERAPRIVASCRRRRLSNCSPIRMTKPNIVPQRRRGGQEETDASRGFWRRLLRRPFSSVSERPTPTAGLSQINSRACTEAGRGLLTKKRGANCREKKPIKLCRNHAAAASAALSPLFIGDSTEKCVSFIQPLETSCCSGDSGNSSFLAGDNKQVEKAFQRRRKSRVNSKRASLGDVSKRSEGPRGKAAVTAETPSQIRVSRSWLLKTSEVLQAAMLVLQKAAHETDGKTEPQPSEGISMSESLKQPQPSLVSNRPIPKFEPPDRKIHNINMASCPHPNQMSPMVNRTSSGHSLVSKTISTFQPVSEDTYTLSDWTSKAQMSPRPQYQQLPTYQMMSSLYNLPSISQELNNMEQSEDTHFFGNGPPNPTFSPHQQHYFFPPQQQPNRIAVNRQCEQEIDWGLRYPVIPIHTGGLPRPTQQQKSVPF</sequence>
<feature type="region of interest" description="Disordered" evidence="1">
    <location>
        <begin position="190"/>
        <end position="225"/>
    </location>
</feature>